<dbReference type="PROSITE" id="PS51257">
    <property type="entry name" value="PROKAR_LIPOPROTEIN"/>
    <property type="match status" value="1"/>
</dbReference>
<keyword evidence="7" id="KW-1185">Reference proteome</keyword>
<dbReference type="PANTHER" id="PTHR28283:SF1">
    <property type="entry name" value="3',5'-CYCLIC-NUCLEOTIDE PHOSPHODIESTERASE 1"/>
    <property type="match status" value="1"/>
</dbReference>
<dbReference type="InterPro" id="IPR036866">
    <property type="entry name" value="RibonucZ/Hydroxyglut_hydro"/>
</dbReference>
<keyword evidence="2 4" id="KW-0114">cAMP</keyword>
<dbReference type="PIRSF" id="PIRSF000962">
    <property type="entry name" value="Cyc_nuc_PDEase"/>
    <property type="match status" value="1"/>
</dbReference>
<dbReference type="PROSITE" id="PS00607">
    <property type="entry name" value="PDEASE_II"/>
    <property type="match status" value="1"/>
</dbReference>
<dbReference type="GO" id="GO:1902660">
    <property type="term" value="P:negative regulation of glucose mediated signaling pathway"/>
    <property type="evidence" value="ECO:0007669"/>
    <property type="project" value="TreeGrafter"/>
</dbReference>
<comment type="similarity">
    <text evidence="3 4">Belongs to the cyclic nucleotide phosphodiesterase class-II family.</text>
</comment>
<feature type="signal peptide" evidence="5">
    <location>
        <begin position="1"/>
        <end position="25"/>
    </location>
</feature>
<dbReference type="GO" id="GO:0047555">
    <property type="term" value="F:3',5'-cyclic-GMP phosphodiesterase activity"/>
    <property type="evidence" value="ECO:0007669"/>
    <property type="project" value="TreeGrafter"/>
</dbReference>
<evidence type="ECO:0000256" key="4">
    <source>
        <dbReference type="PIRNR" id="PIRNR000962"/>
    </source>
</evidence>
<dbReference type="GO" id="GO:0006198">
    <property type="term" value="P:cAMP catabolic process"/>
    <property type="evidence" value="ECO:0007669"/>
    <property type="project" value="UniProtKB-UniRule"/>
</dbReference>
<dbReference type="AlphaFoldDB" id="A0A512N7U8"/>
<evidence type="ECO:0000313" key="6">
    <source>
        <dbReference type="EMBL" id="GEP55058.1"/>
    </source>
</evidence>
<dbReference type="InterPro" id="IPR000396">
    <property type="entry name" value="Pdiesterase2"/>
</dbReference>
<dbReference type="Gene3D" id="3.60.15.10">
    <property type="entry name" value="Ribonuclease Z/Hydroxyacylglutathione hydrolase-like"/>
    <property type="match status" value="1"/>
</dbReference>
<name>A0A512N7U8_9HYPH</name>
<reference evidence="6 7" key="1">
    <citation type="submission" date="2019-07" db="EMBL/GenBank/DDBJ databases">
        <title>Whole genome shotgun sequence of Reyranella soli NBRC 108950.</title>
        <authorList>
            <person name="Hosoyama A."/>
            <person name="Uohara A."/>
            <person name="Ohji S."/>
            <person name="Ichikawa N."/>
        </authorList>
    </citation>
    <scope>NUCLEOTIDE SEQUENCE [LARGE SCALE GENOMIC DNA]</scope>
    <source>
        <strain evidence="6 7">NBRC 108950</strain>
    </source>
</reference>
<gene>
    <name evidence="6" type="primary">cpdP</name>
    <name evidence="6" type="ORF">RSO01_22240</name>
</gene>
<dbReference type="Pfam" id="PF02112">
    <property type="entry name" value="PDEase_II"/>
    <property type="match status" value="1"/>
</dbReference>
<keyword evidence="1 4" id="KW-0378">Hydrolase</keyword>
<dbReference type="GO" id="GO:0004115">
    <property type="term" value="F:3',5'-cyclic-AMP phosphodiesterase activity"/>
    <property type="evidence" value="ECO:0007669"/>
    <property type="project" value="UniProtKB-UniRule"/>
</dbReference>
<dbReference type="Proteomes" id="UP000321058">
    <property type="component" value="Unassembled WGS sequence"/>
</dbReference>
<dbReference type="SUPFAM" id="SSF56281">
    <property type="entry name" value="Metallo-hydrolase/oxidoreductase"/>
    <property type="match status" value="1"/>
</dbReference>
<protein>
    <submittedName>
        <fullName evidence="6">3',5'-cyclic-nucleotide phosphodiesterase</fullName>
    </submittedName>
</protein>
<organism evidence="6 7">
    <name type="scientific">Reyranella soli</name>
    <dbReference type="NCBI Taxonomy" id="1230389"/>
    <lineage>
        <taxon>Bacteria</taxon>
        <taxon>Pseudomonadati</taxon>
        <taxon>Pseudomonadota</taxon>
        <taxon>Alphaproteobacteria</taxon>
        <taxon>Hyphomicrobiales</taxon>
        <taxon>Reyranellaceae</taxon>
        <taxon>Reyranella</taxon>
    </lineage>
</organism>
<keyword evidence="5" id="KW-0732">Signal</keyword>
<evidence type="ECO:0000313" key="7">
    <source>
        <dbReference type="Proteomes" id="UP000321058"/>
    </source>
</evidence>
<feature type="chain" id="PRO_5022006950" evidence="5">
    <location>
        <begin position="26"/>
        <end position="333"/>
    </location>
</feature>
<sequence length="333" mass="35614">MRSAKLAAAAIAVAACLPGMSKAIAADGFDLVVLGALGGIQDGNLSASLIHPHGDNRGVTCDAGTLVNGLRVAEEKGAFANVTVPADSPQSRVGYMLTNAIKGYLISHAHLDHVAGLIVASPDDSKKPIYVLPSVGADLVETYFNWRAWPNFSDRGKAPQLKKYAIAELKPGEAMPIADTAMTVTAFPLSHGGVESTAFLLESGGDGILCFGDTGPDAVEKGTRLADIWAAVAERVKQKRLKAIVIEVSYTSDRPDNLLFGHLTPRWLMEELRKLDGLAGGKALKDLPVVVSHIKYSLTKEQPQRQLLQELEAANDVGVRFVMPEQGSRWHFK</sequence>
<dbReference type="PRINTS" id="PR00388">
    <property type="entry name" value="PDIESTERASE2"/>
</dbReference>
<evidence type="ECO:0000256" key="3">
    <source>
        <dbReference type="ARBA" id="ARBA00025762"/>
    </source>
</evidence>
<evidence type="ECO:0000256" key="1">
    <source>
        <dbReference type="ARBA" id="ARBA00022801"/>
    </source>
</evidence>
<dbReference type="InterPro" id="IPR024225">
    <property type="entry name" value="cAMP-PdiesteraseII_CS"/>
</dbReference>
<dbReference type="CDD" id="cd07735">
    <property type="entry name" value="class_II_PDE_MBL-fold"/>
    <property type="match status" value="1"/>
</dbReference>
<proteinExistence type="inferred from homology"/>
<dbReference type="EMBL" id="BKAJ01000033">
    <property type="protein sequence ID" value="GEP55058.1"/>
    <property type="molecule type" value="Genomic_DNA"/>
</dbReference>
<evidence type="ECO:0000256" key="5">
    <source>
        <dbReference type="SAM" id="SignalP"/>
    </source>
</evidence>
<dbReference type="PANTHER" id="PTHR28283">
    <property type="entry name" value="3',5'-CYCLIC-NUCLEOTIDE PHOSPHODIESTERASE 1"/>
    <property type="match status" value="1"/>
</dbReference>
<comment type="caution">
    <text evidence="6">The sequence shown here is derived from an EMBL/GenBank/DDBJ whole genome shotgun (WGS) entry which is preliminary data.</text>
</comment>
<accession>A0A512N7U8</accession>
<evidence type="ECO:0000256" key="2">
    <source>
        <dbReference type="ARBA" id="ARBA00023149"/>
    </source>
</evidence>
<dbReference type="OrthoDB" id="9773738at2"/>